<dbReference type="CDD" id="cd00077">
    <property type="entry name" value="HDc"/>
    <property type="match status" value="1"/>
</dbReference>
<dbReference type="NCBIfam" id="NF009814">
    <property type="entry name" value="PRK13299.1"/>
    <property type="match status" value="1"/>
</dbReference>
<keyword evidence="7" id="KW-0460">Magnesium</keyword>
<sequence length="461" mass="52303">MKIEIPTGAAYILQQLNKHGYEAYIVGGCVRDSLLGKQPNDWDITTSAKPEEVKAIFHRTIDTGIQHGTVTVLVDREILDDGSGLPASHTDYAFEVTTYRVDGVYTDHRRPESVCFTASLEEDLKRRDFTINAMAYNPEQGVIDIFGGQKDLEKGIIRCVGEASERFDEDALRILRAVRFAAQLDFVIEDQTREAMRDQAKFLKDISAERICTELTKMIVSKHPERLEEAYELGLTNIFLPEFDRMMQTPQNNPYHLYDVGRHTLQVMRAVSATPVLRYAALLHDVGKPECKTTDETGVDHFYGHQELSAKMARTILRRLKLDNDTIDQVCRLVRNHDYGLSGDGPGMKSFRRFVAQLGAEHFADFLEIRKGDMAGQSAYHLEQRRQVIAHMEAMYAEIIEQKQCLKLSELEISGKDLIAIGVKPGPDMGRILKALLDRVLEEPELNTREQLLAIVKESYL</sequence>
<feature type="domain" description="Poly A polymerase head" evidence="10">
    <location>
        <begin position="23"/>
        <end position="158"/>
    </location>
</feature>
<reference evidence="13 14" key="1">
    <citation type="submission" date="2021-10" db="EMBL/GenBank/DDBJ databases">
        <title>Anaerobic single-cell dispensing facilitates the cultivation of human gut bacteria.</title>
        <authorList>
            <person name="Afrizal A."/>
        </authorList>
    </citation>
    <scope>NUCLEOTIDE SEQUENCE [LARGE SCALE GENOMIC DNA]</scope>
    <source>
        <strain evidence="13 14">CLA-AA-H212</strain>
    </source>
</reference>
<dbReference type="RefSeq" id="WP_227573108.1">
    <property type="nucleotide sequence ID" value="NZ_JAJEQT010000003.1"/>
</dbReference>
<evidence type="ECO:0000256" key="2">
    <source>
        <dbReference type="ARBA" id="ARBA00022679"/>
    </source>
</evidence>
<evidence type="ECO:0000259" key="10">
    <source>
        <dbReference type="Pfam" id="PF01743"/>
    </source>
</evidence>
<dbReference type="CDD" id="cd05398">
    <property type="entry name" value="NT_ClassII-CCAase"/>
    <property type="match status" value="1"/>
</dbReference>
<dbReference type="EMBL" id="JAJEQT010000003">
    <property type="protein sequence ID" value="MCC2218542.1"/>
    <property type="molecule type" value="Genomic_DNA"/>
</dbReference>
<dbReference type="EC" id="2.7.7.72" evidence="13"/>
<dbReference type="Pfam" id="PF13735">
    <property type="entry name" value="tRNA_NucTran2_2"/>
    <property type="match status" value="1"/>
</dbReference>
<dbReference type="Proteomes" id="UP001198495">
    <property type="component" value="Unassembled WGS sequence"/>
</dbReference>
<evidence type="ECO:0000313" key="13">
    <source>
        <dbReference type="EMBL" id="MCC2218542.1"/>
    </source>
</evidence>
<evidence type="ECO:0000256" key="8">
    <source>
        <dbReference type="ARBA" id="ARBA00022884"/>
    </source>
</evidence>
<dbReference type="InterPro" id="IPR043519">
    <property type="entry name" value="NT_sf"/>
</dbReference>
<dbReference type="Gene3D" id="3.30.460.10">
    <property type="entry name" value="Beta Polymerase, domain 2"/>
    <property type="match status" value="1"/>
</dbReference>
<dbReference type="InterPro" id="IPR032828">
    <property type="entry name" value="PolyA_RNA-bd"/>
</dbReference>
<dbReference type="InterPro" id="IPR006675">
    <property type="entry name" value="HDIG_dom"/>
</dbReference>
<evidence type="ECO:0000259" key="11">
    <source>
        <dbReference type="Pfam" id="PF12627"/>
    </source>
</evidence>
<keyword evidence="3" id="KW-0819">tRNA processing</keyword>
<keyword evidence="5" id="KW-0479">Metal-binding</keyword>
<feature type="domain" description="CCA-adding enzyme C-terminal" evidence="12">
    <location>
        <begin position="308"/>
        <end position="455"/>
    </location>
</feature>
<comment type="caution">
    <text evidence="13">The sequence shown here is derived from an EMBL/GenBank/DDBJ whole genome shotgun (WGS) entry which is preliminary data.</text>
</comment>
<gene>
    <name evidence="13" type="ORF">LKD28_05760</name>
</gene>
<feature type="domain" description="tRNA nucleotidyltransferase/poly(A) polymerase RNA and SrmB- binding" evidence="11">
    <location>
        <begin position="185"/>
        <end position="246"/>
    </location>
</feature>
<evidence type="ECO:0000313" key="14">
    <source>
        <dbReference type="Proteomes" id="UP001198495"/>
    </source>
</evidence>
<dbReference type="InterPro" id="IPR002646">
    <property type="entry name" value="PolA_pol_head_dom"/>
</dbReference>
<evidence type="ECO:0000256" key="9">
    <source>
        <dbReference type="RuleBase" id="RU003953"/>
    </source>
</evidence>
<dbReference type="Pfam" id="PF12627">
    <property type="entry name" value="PolyA_pol_RNAbd"/>
    <property type="match status" value="1"/>
</dbReference>
<dbReference type="Gene3D" id="1.10.3090.10">
    <property type="entry name" value="cca-adding enzyme, domain 2"/>
    <property type="match status" value="1"/>
</dbReference>
<evidence type="ECO:0000256" key="4">
    <source>
        <dbReference type="ARBA" id="ARBA00022695"/>
    </source>
</evidence>
<keyword evidence="6" id="KW-0547">Nucleotide-binding</keyword>
<dbReference type="PANTHER" id="PTHR46173:SF1">
    <property type="entry name" value="CCA TRNA NUCLEOTIDYLTRANSFERASE 1, MITOCHONDRIAL"/>
    <property type="match status" value="1"/>
</dbReference>
<evidence type="ECO:0000256" key="6">
    <source>
        <dbReference type="ARBA" id="ARBA00022741"/>
    </source>
</evidence>
<name>A0ABS8FQ97_9FIRM</name>
<comment type="similarity">
    <text evidence="9">Belongs to the tRNA nucleotidyltransferase/poly(A) polymerase family.</text>
</comment>
<proteinExistence type="inferred from homology"/>
<evidence type="ECO:0000256" key="1">
    <source>
        <dbReference type="ARBA" id="ARBA00001946"/>
    </source>
</evidence>
<dbReference type="SUPFAM" id="SSF81301">
    <property type="entry name" value="Nucleotidyltransferase"/>
    <property type="match status" value="1"/>
</dbReference>
<keyword evidence="14" id="KW-1185">Reference proteome</keyword>
<evidence type="ECO:0000259" key="12">
    <source>
        <dbReference type="Pfam" id="PF13735"/>
    </source>
</evidence>
<evidence type="ECO:0000256" key="3">
    <source>
        <dbReference type="ARBA" id="ARBA00022694"/>
    </source>
</evidence>
<organism evidence="13 14">
    <name type="scientific">Coprococcus hominis</name>
    <name type="common">ex Arizal et al. 2022</name>
    <dbReference type="NCBI Taxonomy" id="2881262"/>
    <lineage>
        <taxon>Bacteria</taxon>
        <taxon>Bacillati</taxon>
        <taxon>Bacillota</taxon>
        <taxon>Clostridia</taxon>
        <taxon>Lachnospirales</taxon>
        <taxon>Lachnospiraceae</taxon>
        <taxon>Coprococcus</taxon>
    </lineage>
</organism>
<dbReference type="InterPro" id="IPR050264">
    <property type="entry name" value="Bact_CCA-adding_enz_type3_sf"/>
</dbReference>
<evidence type="ECO:0000256" key="5">
    <source>
        <dbReference type="ARBA" id="ARBA00022723"/>
    </source>
</evidence>
<keyword evidence="2 9" id="KW-0808">Transferase</keyword>
<dbReference type="InterPro" id="IPR003607">
    <property type="entry name" value="HD/PDEase_dom"/>
</dbReference>
<dbReference type="Pfam" id="PF01743">
    <property type="entry name" value="PolyA_pol"/>
    <property type="match status" value="1"/>
</dbReference>
<keyword evidence="8 9" id="KW-0694">RNA-binding</keyword>
<protein>
    <submittedName>
        <fullName evidence="13">CCA tRNA nucleotidyltransferase</fullName>
        <ecNumber evidence="13">2.7.7.72</ecNumber>
    </submittedName>
</protein>
<evidence type="ECO:0000256" key="7">
    <source>
        <dbReference type="ARBA" id="ARBA00022842"/>
    </source>
</evidence>
<comment type="cofactor">
    <cofactor evidence="1">
        <name>Mg(2+)</name>
        <dbReference type="ChEBI" id="CHEBI:18420"/>
    </cofactor>
</comment>
<accession>A0ABS8FQ97</accession>
<dbReference type="InterPro" id="IPR032810">
    <property type="entry name" value="CCA-adding_enz_C"/>
</dbReference>
<dbReference type="Gene3D" id="1.10.246.80">
    <property type="match status" value="1"/>
</dbReference>
<dbReference type="PANTHER" id="PTHR46173">
    <property type="entry name" value="CCA TRNA NUCLEOTIDYLTRANSFERASE 1, MITOCHONDRIAL"/>
    <property type="match status" value="1"/>
</dbReference>
<dbReference type="SUPFAM" id="SSF81891">
    <property type="entry name" value="Poly A polymerase C-terminal region-like"/>
    <property type="match status" value="1"/>
</dbReference>
<dbReference type="GO" id="GO:0004810">
    <property type="term" value="F:CCA tRNA nucleotidyltransferase activity"/>
    <property type="evidence" value="ECO:0007669"/>
    <property type="project" value="UniProtKB-EC"/>
</dbReference>
<dbReference type="NCBIfam" id="TIGR00277">
    <property type="entry name" value="HDIG"/>
    <property type="match status" value="1"/>
</dbReference>
<keyword evidence="4 13" id="KW-0548">Nucleotidyltransferase</keyword>